<feature type="signal peptide" evidence="1">
    <location>
        <begin position="1"/>
        <end position="20"/>
    </location>
</feature>
<reference evidence="3" key="1">
    <citation type="submission" date="2014-04" db="EMBL/GenBank/DDBJ databases">
        <title>Evolutionary Origins and Diversification of the Mycorrhizal Mutualists.</title>
        <authorList>
            <consortium name="DOE Joint Genome Institute"/>
            <consortium name="Mycorrhizal Genomics Consortium"/>
            <person name="Kohler A."/>
            <person name="Kuo A."/>
            <person name="Nagy L.G."/>
            <person name="Floudas D."/>
            <person name="Copeland A."/>
            <person name="Barry K.W."/>
            <person name="Cichocki N."/>
            <person name="Veneault-Fourrey C."/>
            <person name="LaButti K."/>
            <person name="Lindquist E.A."/>
            <person name="Lipzen A."/>
            <person name="Lundell T."/>
            <person name="Morin E."/>
            <person name="Murat C."/>
            <person name="Riley R."/>
            <person name="Ohm R."/>
            <person name="Sun H."/>
            <person name="Tunlid A."/>
            <person name="Henrissat B."/>
            <person name="Grigoriev I.V."/>
            <person name="Hibbett D.S."/>
            <person name="Martin F."/>
        </authorList>
    </citation>
    <scope>NUCLEOTIDE SEQUENCE [LARGE SCALE GENOMIC DNA]</scope>
    <source>
        <strain evidence="3">FD-334 SS-4</strain>
    </source>
</reference>
<dbReference type="SUPFAM" id="SSF52309">
    <property type="entry name" value="N-(deoxy)ribosyltransferase-like"/>
    <property type="match status" value="1"/>
</dbReference>
<dbReference type="EMBL" id="KN817619">
    <property type="protein sequence ID" value="KJA16573.1"/>
    <property type="molecule type" value="Genomic_DNA"/>
</dbReference>
<proteinExistence type="predicted"/>
<name>A0A0D2M041_HYPSF</name>
<evidence type="ECO:0000313" key="3">
    <source>
        <dbReference type="Proteomes" id="UP000054270"/>
    </source>
</evidence>
<keyword evidence="1" id="KW-0732">Signal</keyword>
<accession>A0A0D2M041</accession>
<dbReference type="OrthoDB" id="2909885at2759"/>
<gene>
    <name evidence="2" type="ORF">HYPSUDRAFT_206957</name>
</gene>
<dbReference type="AlphaFoldDB" id="A0A0D2M041"/>
<evidence type="ECO:0000313" key="2">
    <source>
        <dbReference type="EMBL" id="KJA16573.1"/>
    </source>
</evidence>
<keyword evidence="3" id="KW-1185">Reference proteome</keyword>
<feature type="chain" id="PRO_5002246623" evidence="1">
    <location>
        <begin position="21"/>
        <end position="187"/>
    </location>
</feature>
<organism evidence="2 3">
    <name type="scientific">Hypholoma sublateritium (strain FD-334 SS-4)</name>
    <dbReference type="NCBI Taxonomy" id="945553"/>
    <lineage>
        <taxon>Eukaryota</taxon>
        <taxon>Fungi</taxon>
        <taxon>Dikarya</taxon>
        <taxon>Basidiomycota</taxon>
        <taxon>Agaricomycotina</taxon>
        <taxon>Agaricomycetes</taxon>
        <taxon>Agaricomycetidae</taxon>
        <taxon>Agaricales</taxon>
        <taxon>Agaricineae</taxon>
        <taxon>Strophariaceae</taxon>
        <taxon>Hypholoma</taxon>
    </lineage>
</organism>
<protein>
    <submittedName>
        <fullName evidence="2">Uncharacterized protein</fullName>
    </submittedName>
</protein>
<sequence>MFAYKFLVFFIASLLAPSIAAPIWHGGSDTADLQAREPAKGTLKHAVQAVSTINKVNKSFHPKEGEAVFWSGTRSGPHDTRVSVHGDAQKFAHDHGKSTINHGLSQNGIRIPDRKENPHSDHIWNEASKTWAERAHGHTHAILGGHVRPQSVYKTIEKPILMKNDRVTKLTEHNMETGKKTVVKGGK</sequence>
<dbReference type="Proteomes" id="UP000054270">
    <property type="component" value="Unassembled WGS sequence"/>
</dbReference>
<dbReference type="OMA" id="HGKSTIN"/>
<evidence type="ECO:0000256" key="1">
    <source>
        <dbReference type="SAM" id="SignalP"/>
    </source>
</evidence>